<dbReference type="InterPro" id="IPR029058">
    <property type="entry name" value="AB_hydrolase_fold"/>
</dbReference>
<accession>A0A2C9UX08</accession>
<name>A0A2C9UX08_MANES</name>
<protein>
    <recommendedName>
        <fullName evidence="2">AB hydrolase-1 domain-containing protein</fullName>
    </recommendedName>
</protein>
<dbReference type="GO" id="GO:0080032">
    <property type="term" value="F:methyl jasmonate esterase activity"/>
    <property type="evidence" value="ECO:0000318"/>
    <property type="project" value="GO_Central"/>
</dbReference>
<evidence type="ECO:0000313" key="1">
    <source>
        <dbReference type="EMBL" id="OAY35369.1"/>
    </source>
</evidence>
<organism evidence="1">
    <name type="scientific">Manihot esculenta</name>
    <name type="common">Cassava</name>
    <name type="synonym">Jatropha manihot</name>
    <dbReference type="NCBI Taxonomy" id="3983"/>
    <lineage>
        <taxon>Eukaryota</taxon>
        <taxon>Viridiplantae</taxon>
        <taxon>Streptophyta</taxon>
        <taxon>Embryophyta</taxon>
        <taxon>Tracheophyta</taxon>
        <taxon>Spermatophyta</taxon>
        <taxon>Magnoliopsida</taxon>
        <taxon>eudicotyledons</taxon>
        <taxon>Gunneridae</taxon>
        <taxon>Pentapetalae</taxon>
        <taxon>rosids</taxon>
        <taxon>fabids</taxon>
        <taxon>Malpighiales</taxon>
        <taxon>Euphorbiaceae</taxon>
        <taxon>Crotonoideae</taxon>
        <taxon>Manihoteae</taxon>
        <taxon>Manihot</taxon>
    </lineage>
</organism>
<evidence type="ECO:0008006" key="2">
    <source>
        <dbReference type="Google" id="ProtNLM"/>
    </source>
</evidence>
<reference evidence="1" key="1">
    <citation type="submission" date="2016-02" db="EMBL/GenBank/DDBJ databases">
        <title>WGS assembly of Manihot esculenta.</title>
        <authorList>
            <person name="Bredeson J.V."/>
            <person name="Prochnik S.E."/>
            <person name="Lyons J.B."/>
            <person name="Schmutz J."/>
            <person name="Grimwood J."/>
            <person name="Vrebalov J."/>
            <person name="Bart R.S."/>
            <person name="Amuge T."/>
            <person name="Ferguson M.E."/>
            <person name="Green R."/>
            <person name="Putnam N."/>
            <person name="Stites J."/>
            <person name="Rounsley S."/>
            <person name="Rokhsar D.S."/>
        </authorList>
    </citation>
    <scope>NUCLEOTIDE SEQUENCE [LARGE SCALE GENOMIC DNA]</scope>
    <source>
        <tissue evidence="1">Leaf</tissue>
    </source>
</reference>
<dbReference type="GO" id="GO:0009694">
    <property type="term" value="P:jasmonic acid metabolic process"/>
    <property type="evidence" value="ECO:0000318"/>
    <property type="project" value="GO_Central"/>
</dbReference>
<dbReference type="PANTHER" id="PTHR10992:SF1014">
    <property type="entry name" value="AB HYDROLASE-1 DOMAIN-CONTAINING PROTEIN"/>
    <property type="match status" value="1"/>
</dbReference>
<dbReference type="Gene3D" id="3.40.50.1820">
    <property type="entry name" value="alpha/beta hydrolase"/>
    <property type="match status" value="2"/>
</dbReference>
<gene>
    <name evidence="1" type="ORF">MANES_12G095800</name>
</gene>
<dbReference type="InterPro" id="IPR045889">
    <property type="entry name" value="MES/HNL"/>
</dbReference>
<dbReference type="AlphaFoldDB" id="A0A2C9UX08"/>
<dbReference type="GO" id="GO:0009696">
    <property type="term" value="P:salicylic acid metabolic process"/>
    <property type="evidence" value="ECO:0000318"/>
    <property type="project" value="GO_Central"/>
</dbReference>
<dbReference type="PANTHER" id="PTHR10992">
    <property type="entry name" value="METHYLESTERASE FAMILY MEMBER"/>
    <property type="match status" value="1"/>
</dbReference>
<dbReference type="SUPFAM" id="SSF53474">
    <property type="entry name" value="alpha/beta-Hydrolases"/>
    <property type="match status" value="1"/>
</dbReference>
<proteinExistence type="predicted"/>
<sequence length="135" mass="15557">MEEKQRHFVLVHGACYGAWCWYKLITLLKSAGHKVTALDLAASGVHPKQVHELRSISDYSVQIEAELTKERHGTVPRIYIVCGQDKTLKLDLQRWMIQQNPPDEVKLISDSDHMVMFSKPQELCCCLQEIANKYF</sequence>
<dbReference type="GO" id="GO:0080031">
    <property type="term" value="F:methyl salicylate esterase activity"/>
    <property type="evidence" value="ECO:0000318"/>
    <property type="project" value="GO_Central"/>
</dbReference>
<dbReference type="GO" id="GO:0080030">
    <property type="term" value="F:methyl indole-3-acetate esterase activity"/>
    <property type="evidence" value="ECO:0000318"/>
    <property type="project" value="GO_Central"/>
</dbReference>
<dbReference type="EMBL" id="CM004398">
    <property type="protein sequence ID" value="OAY35369.1"/>
    <property type="molecule type" value="Genomic_DNA"/>
</dbReference>